<dbReference type="CDD" id="cd14852">
    <property type="entry name" value="LD-carboxypeptidase"/>
    <property type="match status" value="1"/>
</dbReference>
<keyword evidence="3" id="KW-0121">Carboxypeptidase</keyword>
<dbReference type="InterPro" id="IPR003709">
    <property type="entry name" value="VanY-like_core_dom"/>
</dbReference>
<dbReference type="EMBL" id="QZDT01000006">
    <property type="protein sequence ID" value="NBJ92127.1"/>
    <property type="molecule type" value="Genomic_DNA"/>
</dbReference>
<reference evidence="3" key="1">
    <citation type="submission" date="2018-09" db="EMBL/GenBank/DDBJ databases">
        <title>Murine metabolic-syndrome-specific gut microbial biobank.</title>
        <authorList>
            <person name="Liu C."/>
        </authorList>
    </citation>
    <scope>NUCLEOTIDE SEQUENCE</scope>
    <source>
        <strain evidence="3">D42-62</strain>
    </source>
</reference>
<keyword evidence="1" id="KW-1133">Transmembrane helix</keyword>
<keyword evidence="3" id="KW-0645">Protease</keyword>
<feature type="transmembrane region" description="Helical" evidence="1">
    <location>
        <begin position="53"/>
        <end position="72"/>
    </location>
</feature>
<organism evidence="3 4">
    <name type="scientific">Parablautia muri</name>
    <dbReference type="NCBI Taxonomy" id="2320879"/>
    <lineage>
        <taxon>Bacteria</taxon>
        <taxon>Bacillati</taxon>
        <taxon>Bacillota</taxon>
        <taxon>Clostridia</taxon>
        <taxon>Lachnospirales</taxon>
        <taxon>Lachnospiraceae</taxon>
        <taxon>Parablautia</taxon>
    </lineage>
</organism>
<dbReference type="Proteomes" id="UP001154420">
    <property type="component" value="Unassembled WGS sequence"/>
</dbReference>
<dbReference type="GO" id="GO:0006508">
    <property type="term" value="P:proteolysis"/>
    <property type="evidence" value="ECO:0007669"/>
    <property type="project" value="InterPro"/>
</dbReference>
<dbReference type="Pfam" id="PF02557">
    <property type="entry name" value="VanY"/>
    <property type="match status" value="1"/>
</dbReference>
<keyword evidence="4" id="KW-1185">Reference proteome</keyword>
<dbReference type="InterPro" id="IPR052179">
    <property type="entry name" value="DD-CPase-like"/>
</dbReference>
<evidence type="ECO:0000313" key="3">
    <source>
        <dbReference type="EMBL" id="NBJ92127.1"/>
    </source>
</evidence>
<name>A0A9X5GSP0_9FIRM</name>
<evidence type="ECO:0000259" key="2">
    <source>
        <dbReference type="Pfam" id="PF02557"/>
    </source>
</evidence>
<dbReference type="AlphaFoldDB" id="A0A9X5GSP0"/>
<dbReference type="SUPFAM" id="SSF55166">
    <property type="entry name" value="Hedgehog/DD-peptidase"/>
    <property type="match status" value="1"/>
</dbReference>
<dbReference type="GO" id="GO:0004180">
    <property type="term" value="F:carboxypeptidase activity"/>
    <property type="evidence" value="ECO:0007669"/>
    <property type="project" value="UniProtKB-KW"/>
</dbReference>
<proteinExistence type="predicted"/>
<dbReference type="InterPro" id="IPR009045">
    <property type="entry name" value="Zn_M74/Hedgehog-like"/>
</dbReference>
<keyword evidence="1" id="KW-0812">Transmembrane</keyword>
<accession>A0A9X5GSP0</accession>
<feature type="domain" description="D-alanyl-D-alanine carboxypeptidase-like core" evidence="2">
    <location>
        <begin position="184"/>
        <end position="319"/>
    </location>
</feature>
<gene>
    <name evidence="3" type="ORF">D5281_05870</name>
</gene>
<evidence type="ECO:0000256" key="1">
    <source>
        <dbReference type="SAM" id="Phobius"/>
    </source>
</evidence>
<protein>
    <submittedName>
        <fullName evidence="3">D-alanyl-D-alanine carboxypeptidase family protein</fullName>
    </submittedName>
</protein>
<keyword evidence="3" id="KW-0378">Hydrolase</keyword>
<comment type="caution">
    <text evidence="3">The sequence shown here is derived from an EMBL/GenBank/DDBJ whole genome shotgun (WGS) entry which is preliminary data.</text>
</comment>
<dbReference type="Gene3D" id="3.30.1380.10">
    <property type="match status" value="1"/>
</dbReference>
<keyword evidence="1" id="KW-0472">Membrane</keyword>
<dbReference type="OrthoDB" id="9792074at2"/>
<sequence>MERESYNKLIRYFINMGKRSKFWKIPALAGLAVSMFTYRLYEHGRKKTMRFACVVFILSCFVIANSFAFPVFHEEGGFVSAKEMEMADTEDTFGNLDKGAFYGIKEEHTELSDGLFDGNFSLSKDIEDKDENEKDSLKQEEEKEQIVFDREDWKLMLINKLHPIPLDYSFTLGPIKTMKGTMKCDERIIEDLLFMMQGAKEDGINLAICSPYRDMNRQKALFNRKIKAYMDKDMTYMEAYKLASQIVTVPGASEHEVGLAVDIVADTYLNLDEGFAETEAGIWLEEHCAEYGFILRYPKGKEYITSIEFEPWHFRYVGKEAAKVIMEEELCLEEFWEKYL</sequence>
<dbReference type="RefSeq" id="WP_160559198.1">
    <property type="nucleotide sequence ID" value="NZ_QZDT01000006.1"/>
</dbReference>
<dbReference type="PANTHER" id="PTHR34385">
    <property type="entry name" value="D-ALANYL-D-ALANINE CARBOXYPEPTIDASE"/>
    <property type="match status" value="1"/>
</dbReference>
<evidence type="ECO:0000313" key="4">
    <source>
        <dbReference type="Proteomes" id="UP001154420"/>
    </source>
</evidence>
<dbReference type="InterPro" id="IPR058193">
    <property type="entry name" value="VanY/YodJ_core_dom"/>
</dbReference>
<dbReference type="PANTHER" id="PTHR34385:SF1">
    <property type="entry name" value="PEPTIDOGLYCAN L-ALANYL-D-GLUTAMATE ENDOPEPTIDASE CWLK"/>
    <property type="match status" value="1"/>
</dbReference>